<dbReference type="EMBL" id="KN846972">
    <property type="protein sequence ID" value="KIW80710.1"/>
    <property type="molecule type" value="Genomic_DNA"/>
</dbReference>
<dbReference type="STRING" id="1442368.A0A0D2GQ51"/>
<accession>A0A0D2GQ51</accession>
<dbReference type="RefSeq" id="XP_013284518.1">
    <property type="nucleotide sequence ID" value="XM_013429064.1"/>
</dbReference>
<gene>
    <name evidence="7" type="ORF">Z517_07326</name>
</gene>
<dbReference type="GO" id="GO:0010133">
    <property type="term" value="P:L-proline catabolic process to L-glutamate"/>
    <property type="evidence" value="ECO:0007669"/>
    <property type="project" value="TreeGrafter"/>
</dbReference>
<name>A0A0D2GQ51_9EURO</name>
<evidence type="ECO:0000256" key="1">
    <source>
        <dbReference type="ARBA" id="ARBA00005869"/>
    </source>
</evidence>
<dbReference type="VEuPathDB" id="FungiDB:Z517_07326"/>
<evidence type="ECO:0000256" key="2">
    <source>
        <dbReference type="ARBA" id="ARBA00012695"/>
    </source>
</evidence>
<reference evidence="7 8" key="1">
    <citation type="submission" date="2015-01" db="EMBL/GenBank/DDBJ databases">
        <title>The Genome Sequence of Fonsecaea pedrosoi CBS 271.37.</title>
        <authorList>
            <consortium name="The Broad Institute Genomics Platform"/>
            <person name="Cuomo C."/>
            <person name="de Hoog S."/>
            <person name="Gorbushina A."/>
            <person name="Stielow B."/>
            <person name="Teixiera M."/>
            <person name="Abouelleil A."/>
            <person name="Chapman S.B."/>
            <person name="Priest M."/>
            <person name="Young S.K."/>
            <person name="Wortman J."/>
            <person name="Nusbaum C."/>
            <person name="Birren B."/>
        </authorList>
    </citation>
    <scope>NUCLEOTIDE SEQUENCE [LARGE SCALE GENOMIC DNA]</scope>
    <source>
        <strain evidence="7 8">CBS 271.37</strain>
    </source>
</reference>
<dbReference type="HOGENOM" id="CLU_018202_0_1_1"/>
<organism evidence="7 8">
    <name type="scientific">Fonsecaea pedrosoi CBS 271.37</name>
    <dbReference type="NCBI Taxonomy" id="1442368"/>
    <lineage>
        <taxon>Eukaryota</taxon>
        <taxon>Fungi</taxon>
        <taxon>Dikarya</taxon>
        <taxon>Ascomycota</taxon>
        <taxon>Pezizomycotina</taxon>
        <taxon>Eurotiomycetes</taxon>
        <taxon>Chaetothyriomycetidae</taxon>
        <taxon>Chaetothyriales</taxon>
        <taxon>Herpotrichiellaceae</taxon>
        <taxon>Fonsecaea</taxon>
    </lineage>
</organism>
<dbReference type="GO" id="GO:0005739">
    <property type="term" value="C:mitochondrion"/>
    <property type="evidence" value="ECO:0007669"/>
    <property type="project" value="TreeGrafter"/>
</dbReference>
<dbReference type="Proteomes" id="UP000053029">
    <property type="component" value="Unassembled WGS sequence"/>
</dbReference>
<evidence type="ECO:0000313" key="8">
    <source>
        <dbReference type="Proteomes" id="UP000053029"/>
    </source>
</evidence>
<dbReference type="PANTHER" id="PTHR13914">
    <property type="entry name" value="PROLINE OXIDASE"/>
    <property type="match status" value="1"/>
</dbReference>
<dbReference type="PANTHER" id="PTHR13914:SF34">
    <property type="entry name" value="PROLINE DEHYDROGENASE"/>
    <property type="match status" value="1"/>
</dbReference>
<evidence type="ECO:0000256" key="5">
    <source>
        <dbReference type="RuleBase" id="RU364054"/>
    </source>
</evidence>
<dbReference type="SUPFAM" id="SSF51730">
    <property type="entry name" value="FAD-linked oxidoreductase"/>
    <property type="match status" value="2"/>
</dbReference>
<dbReference type="GO" id="GO:0004657">
    <property type="term" value="F:proline dehydrogenase activity"/>
    <property type="evidence" value="ECO:0007669"/>
    <property type="project" value="UniProtKB-EC"/>
</dbReference>
<evidence type="ECO:0000256" key="3">
    <source>
        <dbReference type="ARBA" id="ARBA00023002"/>
    </source>
</evidence>
<sequence>MAAESAVVRRFTAQSGALRRFSCKRASISTTAPGDKLKSPEDGDYHLQVAGEQRSGTETPGPFSRLSSASLVRSIIIGRIFQFPILYKPSLALLQKVSGSRSVFLNADKNPLIRAMVLPLIYRQFCAGRNEAEVQRTIEQIKNMGYAGIILCYAKEVMAKSGHQAANELESTVARSHRTRQEVEDWKQVNLKTLNAVGEGDYIGVKLTGAGGGVAQQLKDGGSPSPEVREALREICRQAKSQGKRLWIDAEQQVYHPAIDNWTIDLMREFNRENSMVVMTTIQAYLKSSRQTVERYLRLAQTEGWSLGIKLVRGAYIGSDNRSKIHDTKRETDECYDSIAHDIITKSWPGFESGSCGAGIAAAAADTSGFPHARIFLAGHNSESIRKASSLVRRLSQTGDLANEVHYGQLQGMADDIGCELLAQADHQREVLKALNPSSPAASSPSQIHQNDAQHRLTELGIPRVYKCLSWGSVQDCLYYLVRRAIENQGAAERMKSSLNEMQAELRRRFFGLFRRGK</sequence>
<evidence type="ECO:0000313" key="7">
    <source>
        <dbReference type="EMBL" id="KIW80710.1"/>
    </source>
</evidence>
<dbReference type="OrthoDB" id="5464at2759"/>
<dbReference type="InterPro" id="IPR015659">
    <property type="entry name" value="Proline_oxidase"/>
</dbReference>
<keyword evidence="5" id="KW-0274">FAD</keyword>
<dbReference type="InterPro" id="IPR029041">
    <property type="entry name" value="FAD-linked_oxidoreductase-like"/>
</dbReference>
<dbReference type="GO" id="GO:0071949">
    <property type="term" value="F:FAD binding"/>
    <property type="evidence" value="ECO:0007669"/>
    <property type="project" value="TreeGrafter"/>
</dbReference>
<keyword evidence="4 5" id="KW-0642">Proline metabolism</keyword>
<comment type="similarity">
    <text evidence="1 5">Belongs to the proline oxidase family.</text>
</comment>
<feature type="domain" description="Proline dehydrogenase" evidence="6">
    <location>
        <begin position="135"/>
        <end position="496"/>
    </location>
</feature>
<keyword evidence="5" id="KW-0285">Flavoprotein</keyword>
<keyword evidence="8" id="KW-1185">Reference proteome</keyword>
<dbReference type="Pfam" id="PF01619">
    <property type="entry name" value="Pro_dh"/>
    <property type="match status" value="1"/>
</dbReference>
<dbReference type="Gene3D" id="3.20.20.220">
    <property type="match status" value="1"/>
</dbReference>
<comment type="cofactor">
    <cofactor evidence="5">
        <name>FAD</name>
        <dbReference type="ChEBI" id="CHEBI:57692"/>
    </cofactor>
</comment>
<comment type="catalytic activity">
    <reaction evidence="5">
        <text>L-proline + a quinone = (S)-1-pyrroline-5-carboxylate + a quinol + H(+)</text>
        <dbReference type="Rhea" id="RHEA:23784"/>
        <dbReference type="ChEBI" id="CHEBI:15378"/>
        <dbReference type="ChEBI" id="CHEBI:17388"/>
        <dbReference type="ChEBI" id="CHEBI:24646"/>
        <dbReference type="ChEBI" id="CHEBI:60039"/>
        <dbReference type="ChEBI" id="CHEBI:132124"/>
        <dbReference type="EC" id="1.5.5.2"/>
    </reaction>
</comment>
<dbReference type="EC" id="1.5.5.2" evidence="2 5"/>
<dbReference type="GeneID" id="25306816"/>
<evidence type="ECO:0000256" key="4">
    <source>
        <dbReference type="ARBA" id="ARBA00023062"/>
    </source>
</evidence>
<dbReference type="AlphaFoldDB" id="A0A0D2GQ51"/>
<protein>
    <recommendedName>
        <fullName evidence="2 5">Proline dehydrogenase</fullName>
        <ecNumber evidence="2 5">1.5.5.2</ecNumber>
    </recommendedName>
</protein>
<comment type="function">
    <text evidence="5">Converts proline to delta-1-pyrroline-5-carboxylate.</text>
</comment>
<dbReference type="InterPro" id="IPR002872">
    <property type="entry name" value="Proline_DH_dom"/>
</dbReference>
<keyword evidence="3 5" id="KW-0560">Oxidoreductase</keyword>
<proteinExistence type="inferred from homology"/>
<evidence type="ECO:0000259" key="6">
    <source>
        <dbReference type="Pfam" id="PF01619"/>
    </source>
</evidence>